<dbReference type="RefSeq" id="WP_394850521.1">
    <property type="nucleotide sequence ID" value="NZ_CP089982.1"/>
</dbReference>
<evidence type="ECO:0000313" key="3">
    <source>
        <dbReference type="Proteomes" id="UP001379533"/>
    </source>
</evidence>
<keyword evidence="1" id="KW-1133">Transmembrane helix</keyword>
<feature type="transmembrane region" description="Helical" evidence="1">
    <location>
        <begin position="51"/>
        <end position="74"/>
    </location>
</feature>
<protein>
    <submittedName>
        <fullName evidence="2">Uncharacterized protein</fullName>
    </submittedName>
</protein>
<name>A0ABZ2KQL5_9BACT</name>
<reference evidence="2 3" key="1">
    <citation type="submission" date="2021-12" db="EMBL/GenBank/DDBJ databases">
        <title>Discovery of the Pendulisporaceae a myxobacterial family with distinct sporulation behavior and unique specialized metabolism.</title>
        <authorList>
            <person name="Garcia R."/>
            <person name="Popoff A."/>
            <person name="Bader C.D."/>
            <person name="Loehr J."/>
            <person name="Walesch S."/>
            <person name="Walt C."/>
            <person name="Boldt J."/>
            <person name="Bunk B."/>
            <person name="Haeckl F.J.F.P.J."/>
            <person name="Gunesch A.P."/>
            <person name="Birkelbach J."/>
            <person name="Nuebel U."/>
            <person name="Pietschmann T."/>
            <person name="Bach T."/>
            <person name="Mueller R."/>
        </authorList>
    </citation>
    <scope>NUCLEOTIDE SEQUENCE [LARGE SCALE GENOMIC DNA]</scope>
    <source>
        <strain evidence="2 3">MSr12523</strain>
    </source>
</reference>
<sequence length="87" mass="9369">MSEHDGGVDKELKKLPEVPLPPMMSASVRRKARIAFLESGAPSTEMRDGDVLVAVWTRTVLPLLLLLMGAAYAANSIASMGRVYLGN</sequence>
<proteinExistence type="predicted"/>
<accession>A0ABZ2KQL5</accession>
<gene>
    <name evidence="2" type="ORF">LZC95_24075</name>
</gene>
<organism evidence="2 3">
    <name type="scientific">Pendulispora brunnea</name>
    <dbReference type="NCBI Taxonomy" id="2905690"/>
    <lineage>
        <taxon>Bacteria</taxon>
        <taxon>Pseudomonadati</taxon>
        <taxon>Myxococcota</taxon>
        <taxon>Myxococcia</taxon>
        <taxon>Myxococcales</taxon>
        <taxon>Sorangiineae</taxon>
        <taxon>Pendulisporaceae</taxon>
        <taxon>Pendulispora</taxon>
    </lineage>
</organism>
<keyword evidence="1" id="KW-0812">Transmembrane</keyword>
<evidence type="ECO:0000313" key="2">
    <source>
        <dbReference type="EMBL" id="WXA99880.1"/>
    </source>
</evidence>
<evidence type="ECO:0000256" key="1">
    <source>
        <dbReference type="SAM" id="Phobius"/>
    </source>
</evidence>
<keyword evidence="1" id="KW-0472">Membrane</keyword>
<keyword evidence="3" id="KW-1185">Reference proteome</keyword>
<dbReference type="Proteomes" id="UP001379533">
    <property type="component" value="Chromosome"/>
</dbReference>
<dbReference type="EMBL" id="CP089982">
    <property type="protein sequence ID" value="WXA99880.1"/>
    <property type="molecule type" value="Genomic_DNA"/>
</dbReference>